<protein>
    <recommendedName>
        <fullName evidence="1">SnoaL-like domain-containing protein</fullName>
    </recommendedName>
</protein>
<gene>
    <name evidence="2" type="ORF">B0H16DRAFT_1598241</name>
</gene>
<proteinExistence type="predicted"/>
<reference evidence="2" key="1">
    <citation type="submission" date="2023-03" db="EMBL/GenBank/DDBJ databases">
        <title>Massive genome expansion in bonnet fungi (Mycena s.s.) driven by repeated elements and novel gene families across ecological guilds.</title>
        <authorList>
            <consortium name="Lawrence Berkeley National Laboratory"/>
            <person name="Harder C.B."/>
            <person name="Miyauchi S."/>
            <person name="Viragh M."/>
            <person name="Kuo A."/>
            <person name="Thoen E."/>
            <person name="Andreopoulos B."/>
            <person name="Lu D."/>
            <person name="Skrede I."/>
            <person name="Drula E."/>
            <person name="Henrissat B."/>
            <person name="Morin E."/>
            <person name="Kohler A."/>
            <person name="Barry K."/>
            <person name="LaButti K."/>
            <person name="Morin E."/>
            <person name="Salamov A."/>
            <person name="Lipzen A."/>
            <person name="Mereny Z."/>
            <person name="Hegedus B."/>
            <person name="Baldrian P."/>
            <person name="Stursova M."/>
            <person name="Weitz H."/>
            <person name="Taylor A."/>
            <person name="Grigoriev I.V."/>
            <person name="Nagy L.G."/>
            <person name="Martin F."/>
            <person name="Kauserud H."/>
        </authorList>
    </citation>
    <scope>NUCLEOTIDE SEQUENCE</scope>
    <source>
        <strain evidence="2">CBHHK182m</strain>
    </source>
</reference>
<comment type="caution">
    <text evidence="2">The sequence shown here is derived from an EMBL/GenBank/DDBJ whole genome shotgun (WGS) entry which is preliminary data.</text>
</comment>
<dbReference type="SUPFAM" id="SSF54427">
    <property type="entry name" value="NTF2-like"/>
    <property type="match status" value="1"/>
</dbReference>
<evidence type="ECO:0000313" key="3">
    <source>
        <dbReference type="Proteomes" id="UP001215598"/>
    </source>
</evidence>
<keyword evidence="3" id="KW-1185">Reference proteome</keyword>
<accession>A0AAD7MLZ3</accession>
<dbReference type="AlphaFoldDB" id="A0AAD7MLZ3"/>
<dbReference type="InterPro" id="IPR037401">
    <property type="entry name" value="SnoaL-like"/>
</dbReference>
<dbReference type="Proteomes" id="UP001215598">
    <property type="component" value="Unassembled WGS sequence"/>
</dbReference>
<dbReference type="Gene3D" id="3.10.450.50">
    <property type="match status" value="1"/>
</dbReference>
<evidence type="ECO:0000313" key="2">
    <source>
        <dbReference type="EMBL" id="KAJ7723679.1"/>
    </source>
</evidence>
<name>A0AAD7MLZ3_9AGAR</name>
<dbReference type="InterPro" id="IPR032710">
    <property type="entry name" value="NTF2-like_dom_sf"/>
</dbReference>
<sequence length="139" mass="15762">MSTLDAKQLENAHAFLKHLNAMDWVSLGDLLAPEFKHQCFPATVVVPDGRQTRSKEEYIEGILQGGLTNYFKTFRFSEPMDVIHGSNKVAFHVKSVGVFKSGDSYENEYMLTFHFDGEKVVRLNEFVDSKYTAGFFPTA</sequence>
<evidence type="ECO:0000259" key="1">
    <source>
        <dbReference type="Pfam" id="PF12680"/>
    </source>
</evidence>
<dbReference type="Pfam" id="PF12680">
    <property type="entry name" value="SnoaL_2"/>
    <property type="match status" value="1"/>
</dbReference>
<dbReference type="EMBL" id="JARKIB010000209">
    <property type="protein sequence ID" value="KAJ7723679.1"/>
    <property type="molecule type" value="Genomic_DNA"/>
</dbReference>
<organism evidence="2 3">
    <name type="scientific">Mycena metata</name>
    <dbReference type="NCBI Taxonomy" id="1033252"/>
    <lineage>
        <taxon>Eukaryota</taxon>
        <taxon>Fungi</taxon>
        <taxon>Dikarya</taxon>
        <taxon>Basidiomycota</taxon>
        <taxon>Agaricomycotina</taxon>
        <taxon>Agaricomycetes</taxon>
        <taxon>Agaricomycetidae</taxon>
        <taxon>Agaricales</taxon>
        <taxon>Marasmiineae</taxon>
        <taxon>Mycenaceae</taxon>
        <taxon>Mycena</taxon>
    </lineage>
</organism>
<feature type="domain" description="SnoaL-like" evidence="1">
    <location>
        <begin position="13"/>
        <end position="122"/>
    </location>
</feature>